<evidence type="ECO:0000313" key="3">
    <source>
        <dbReference type="Proteomes" id="UP000248014"/>
    </source>
</evidence>
<keyword evidence="1" id="KW-0472">Membrane</keyword>
<sequence>MTYTRFLAMIATSTVVMFGLMYLNTYALDHIFYC</sequence>
<keyword evidence="1" id="KW-0812">Transmembrane</keyword>
<proteinExistence type="predicted"/>
<dbReference type="EMBL" id="QJJM01000031">
    <property type="protein sequence ID" value="PXW67390.1"/>
    <property type="molecule type" value="Genomic_DNA"/>
</dbReference>
<gene>
    <name evidence="2" type="ORF">C7451_13112</name>
</gene>
<dbReference type="Proteomes" id="UP000248014">
    <property type="component" value="Unassembled WGS sequence"/>
</dbReference>
<feature type="transmembrane region" description="Helical" evidence="1">
    <location>
        <begin position="6"/>
        <end position="23"/>
    </location>
</feature>
<evidence type="ECO:0000256" key="1">
    <source>
        <dbReference type="SAM" id="Phobius"/>
    </source>
</evidence>
<organism evidence="2 3">
    <name type="scientific">Blastomonas natatoria</name>
    <dbReference type="NCBI Taxonomy" id="34015"/>
    <lineage>
        <taxon>Bacteria</taxon>
        <taxon>Pseudomonadati</taxon>
        <taxon>Pseudomonadota</taxon>
        <taxon>Alphaproteobacteria</taxon>
        <taxon>Sphingomonadales</taxon>
        <taxon>Sphingomonadaceae</taxon>
        <taxon>Blastomonas</taxon>
    </lineage>
</organism>
<protein>
    <submittedName>
        <fullName evidence="2">Uncharacterized protein</fullName>
    </submittedName>
</protein>
<comment type="caution">
    <text evidence="2">The sequence shown here is derived from an EMBL/GenBank/DDBJ whole genome shotgun (WGS) entry which is preliminary data.</text>
</comment>
<evidence type="ECO:0000313" key="2">
    <source>
        <dbReference type="EMBL" id="PXW67390.1"/>
    </source>
</evidence>
<keyword evidence="1" id="KW-1133">Transmembrane helix</keyword>
<dbReference type="AlphaFoldDB" id="A0A2V3UPD1"/>
<reference evidence="2 3" key="1">
    <citation type="submission" date="2018-05" db="EMBL/GenBank/DDBJ databases">
        <title>Genomic Encyclopedia of Type Strains, Phase IV (KMG-IV): sequencing the most valuable type-strain genomes for metagenomic binning, comparative biology and taxonomic classification.</title>
        <authorList>
            <person name="Goeker M."/>
        </authorList>
    </citation>
    <scope>NUCLEOTIDE SEQUENCE [LARGE SCALE GENOMIC DNA]</scope>
    <source>
        <strain evidence="2 3">DSM 3183</strain>
    </source>
</reference>
<accession>A0A2V3UPD1</accession>
<keyword evidence="3" id="KW-1185">Reference proteome</keyword>
<name>A0A2V3UPD1_9SPHN</name>